<evidence type="ECO:0008006" key="4">
    <source>
        <dbReference type="Google" id="ProtNLM"/>
    </source>
</evidence>
<accession>A0ABM6E3D1</accession>
<organism evidence="2 3">
    <name type="scientific">Delftia tsuruhatensis</name>
    <dbReference type="NCBI Taxonomy" id="180282"/>
    <lineage>
        <taxon>Bacteria</taxon>
        <taxon>Pseudomonadati</taxon>
        <taxon>Pseudomonadota</taxon>
        <taxon>Betaproteobacteria</taxon>
        <taxon>Burkholderiales</taxon>
        <taxon>Comamonadaceae</taxon>
        <taxon>Delftia</taxon>
    </lineage>
</organism>
<sequence>MKERPILFSAPMVRAILAGTKSQTRRILKLKWGFDVEERDDGTLWPWAQHPDCDDDVWMPCPQGQIGDQLWVREAFRFPASLDHLSPSVCGDKALDAGYRTPWAPTQFEADGSRTGEWRGFDTPPEKTKPGKLRPGIHMPRWASRIALDIKAVRVERLQDISEADALAEGVPHSLNLPGGRFARENFEHLWWTINGDGSWDSNPWVWVVEFERAQAHKEI</sequence>
<evidence type="ECO:0000313" key="3">
    <source>
        <dbReference type="Proteomes" id="UP000095607"/>
    </source>
</evidence>
<evidence type="ECO:0000256" key="1">
    <source>
        <dbReference type="SAM" id="MobiDB-lite"/>
    </source>
</evidence>
<proteinExistence type="predicted"/>
<evidence type="ECO:0000313" key="2">
    <source>
        <dbReference type="EMBL" id="AOV01737.1"/>
    </source>
</evidence>
<name>A0ABM6E3D1_9BURK</name>
<gene>
    <name evidence="2" type="ORF">BI380_10415</name>
</gene>
<dbReference type="EMBL" id="CP017420">
    <property type="protein sequence ID" value="AOV01737.1"/>
    <property type="molecule type" value="Genomic_DNA"/>
</dbReference>
<feature type="region of interest" description="Disordered" evidence="1">
    <location>
        <begin position="111"/>
        <end position="135"/>
    </location>
</feature>
<dbReference type="Proteomes" id="UP000095607">
    <property type="component" value="Chromosome"/>
</dbReference>
<keyword evidence="3" id="KW-1185">Reference proteome</keyword>
<reference evidence="2 3" key="1">
    <citation type="submission" date="2016-09" db="EMBL/GenBank/DDBJ databases">
        <title>Complete genome sequence of Deltia acidovorans CM13 isolated from murine proximal colonic tissue.</title>
        <authorList>
            <person name="Saffarian A."/>
        </authorList>
    </citation>
    <scope>NUCLEOTIDE SEQUENCE [LARGE SCALE GENOMIC DNA]</scope>
    <source>
        <strain evidence="2 3">CM13</strain>
    </source>
</reference>
<dbReference type="RefSeq" id="WP_070080527.1">
    <property type="nucleotide sequence ID" value="NZ_CBCSDN010000106.1"/>
</dbReference>
<protein>
    <recommendedName>
        <fullName evidence="4">Morphogenetic protein</fullName>
    </recommendedName>
</protein>
<feature type="compositionally biased region" description="Basic and acidic residues" evidence="1">
    <location>
        <begin position="111"/>
        <end position="129"/>
    </location>
</feature>